<evidence type="ECO:0000256" key="7">
    <source>
        <dbReference type="ARBA" id="ARBA00023098"/>
    </source>
</evidence>
<dbReference type="InterPro" id="IPR013154">
    <property type="entry name" value="ADH-like_N"/>
</dbReference>
<dbReference type="EMBL" id="JAAGNX010000001">
    <property type="protein sequence ID" value="NDV61383.1"/>
    <property type="molecule type" value="Genomic_DNA"/>
</dbReference>
<evidence type="ECO:0000313" key="12">
    <source>
        <dbReference type="EMBL" id="NDV61383.1"/>
    </source>
</evidence>
<dbReference type="InterPro" id="IPR036291">
    <property type="entry name" value="NAD(P)-bd_dom_sf"/>
</dbReference>
<dbReference type="GO" id="GO:0141148">
    <property type="term" value="F:enoyl-[acyl-carrier-protein] reductase (NADPH) activity"/>
    <property type="evidence" value="ECO:0007669"/>
    <property type="project" value="UniProtKB-EC"/>
</dbReference>
<dbReference type="SMART" id="SM00829">
    <property type="entry name" value="PKS_ER"/>
    <property type="match status" value="1"/>
</dbReference>
<dbReference type="AlphaFoldDB" id="A0A6B2LYE0"/>
<evidence type="ECO:0000256" key="6">
    <source>
        <dbReference type="ARBA" id="ARBA00023002"/>
    </source>
</evidence>
<evidence type="ECO:0000256" key="10">
    <source>
        <dbReference type="ARBA" id="ARBA00048843"/>
    </source>
</evidence>
<keyword evidence="4" id="KW-0521">NADP</keyword>
<dbReference type="PANTHER" id="PTHR43981:SF2">
    <property type="entry name" value="ENOYL-[ACYL-CARRIER-PROTEIN] REDUCTASE, MITOCHONDRIAL"/>
    <property type="match status" value="1"/>
</dbReference>
<evidence type="ECO:0000256" key="1">
    <source>
        <dbReference type="ARBA" id="ARBA00010371"/>
    </source>
</evidence>
<dbReference type="Gene3D" id="3.40.50.720">
    <property type="entry name" value="NAD(P)-binding Rossmann-like Domain"/>
    <property type="match status" value="1"/>
</dbReference>
<dbReference type="Proteomes" id="UP000478417">
    <property type="component" value="Unassembled WGS sequence"/>
</dbReference>
<dbReference type="SUPFAM" id="SSF50129">
    <property type="entry name" value="GroES-like"/>
    <property type="match status" value="1"/>
</dbReference>
<keyword evidence="5" id="KW-0809">Transit peptide</keyword>
<dbReference type="InterPro" id="IPR011032">
    <property type="entry name" value="GroES-like_sf"/>
</dbReference>
<keyword evidence="7" id="KW-0443">Lipid metabolism</keyword>
<name>A0A6B2LYE0_9BACT</name>
<evidence type="ECO:0000256" key="4">
    <source>
        <dbReference type="ARBA" id="ARBA00022857"/>
    </source>
</evidence>
<keyword evidence="6" id="KW-0560">Oxidoreductase</keyword>
<dbReference type="Pfam" id="PF08240">
    <property type="entry name" value="ADH_N"/>
    <property type="match status" value="1"/>
</dbReference>
<dbReference type="GO" id="GO:0006633">
    <property type="term" value="P:fatty acid biosynthetic process"/>
    <property type="evidence" value="ECO:0007669"/>
    <property type="project" value="UniProtKB-KW"/>
</dbReference>
<comment type="catalytic activity">
    <reaction evidence="10">
        <text>a 2,3-saturated acyl-[ACP] + NADP(+) = a (2E)-enoyl-[ACP] + NADPH + H(+)</text>
        <dbReference type="Rhea" id="RHEA:22564"/>
        <dbReference type="Rhea" id="RHEA-COMP:9925"/>
        <dbReference type="Rhea" id="RHEA-COMP:9926"/>
        <dbReference type="ChEBI" id="CHEBI:15378"/>
        <dbReference type="ChEBI" id="CHEBI:57783"/>
        <dbReference type="ChEBI" id="CHEBI:58349"/>
        <dbReference type="ChEBI" id="CHEBI:78784"/>
        <dbReference type="ChEBI" id="CHEBI:78785"/>
        <dbReference type="EC" id="1.3.1.104"/>
    </reaction>
</comment>
<comment type="caution">
    <text evidence="12">The sequence shown here is derived from an EMBL/GenBank/DDBJ whole genome shotgun (WGS) entry which is preliminary data.</text>
</comment>
<evidence type="ECO:0000256" key="8">
    <source>
        <dbReference type="ARBA" id="ARBA00023160"/>
    </source>
</evidence>
<evidence type="ECO:0000313" key="13">
    <source>
        <dbReference type="Proteomes" id="UP000478417"/>
    </source>
</evidence>
<protein>
    <recommendedName>
        <fullName evidence="9">enoyl-[acyl-carrier-protein] reductase</fullName>
        <ecNumber evidence="9">1.3.1.104</ecNumber>
    </recommendedName>
</protein>
<sequence length="327" mass="35396">MNQSTALTYSSFGKPLDVIQLEERPVPDPGNGEVKLRLLAAPVHPSDIGMILGKYGKLPDLPAVGGREGVAEVVETGSGVDSLKVGDRVVVPGSAGSWQTLVTVPAADLMVVPNEIPVEMAAMVMVNPPTAWRILRDAHLDDGDWVVQNAANSAVGLHVIEMAQHLGLKTLNVVRREELVEPLLKHGGDVVVLEDSGYEKKVAALTGGEPVKLALNSVGGESALRLVNALSEDGTHVTFGAMTFDAVRFPTRQLIFNGLEMKGFWMDKWLRGQSKARVQVMFDKIFDLMGKGIVKPSVESTYSIDDYKNAFETVAKPRLGKVLFRFD</sequence>
<accession>A0A6B2LYE0</accession>
<dbReference type="InterPro" id="IPR013149">
    <property type="entry name" value="ADH-like_C"/>
</dbReference>
<proteinExistence type="inferred from homology"/>
<evidence type="ECO:0000259" key="11">
    <source>
        <dbReference type="SMART" id="SM00829"/>
    </source>
</evidence>
<keyword evidence="13" id="KW-1185">Reference proteome</keyword>
<evidence type="ECO:0000256" key="9">
    <source>
        <dbReference type="ARBA" id="ARBA00038963"/>
    </source>
</evidence>
<dbReference type="PANTHER" id="PTHR43981">
    <property type="entry name" value="ENOYL-[ACYL-CARRIER-PROTEIN] REDUCTASE, MITOCHONDRIAL"/>
    <property type="match status" value="1"/>
</dbReference>
<evidence type="ECO:0000256" key="3">
    <source>
        <dbReference type="ARBA" id="ARBA00022832"/>
    </source>
</evidence>
<keyword evidence="8" id="KW-0275">Fatty acid biosynthesis</keyword>
<organism evidence="12 13">
    <name type="scientific">Oceanipulchritudo coccoides</name>
    <dbReference type="NCBI Taxonomy" id="2706888"/>
    <lineage>
        <taxon>Bacteria</taxon>
        <taxon>Pseudomonadati</taxon>
        <taxon>Verrucomicrobiota</taxon>
        <taxon>Opitutia</taxon>
        <taxon>Puniceicoccales</taxon>
        <taxon>Oceanipulchritudinaceae</taxon>
        <taxon>Oceanipulchritudo</taxon>
    </lineage>
</organism>
<comment type="similarity">
    <text evidence="1">Belongs to the zinc-containing alcohol dehydrogenase family. Quinone oxidoreductase subfamily.</text>
</comment>
<reference evidence="12 13" key="1">
    <citation type="submission" date="2020-02" db="EMBL/GenBank/DDBJ databases">
        <title>Albibacoteraceae fam. nov., the first described family within the subdivision 4 Verrucomicrobia.</title>
        <authorList>
            <person name="Xi F."/>
        </authorList>
    </citation>
    <scope>NUCLEOTIDE SEQUENCE [LARGE SCALE GENOMIC DNA]</scope>
    <source>
        <strain evidence="12 13">CK1056</strain>
    </source>
</reference>
<dbReference type="EC" id="1.3.1.104" evidence="9"/>
<dbReference type="CDD" id="cd08290">
    <property type="entry name" value="ETR"/>
    <property type="match status" value="1"/>
</dbReference>
<dbReference type="SUPFAM" id="SSF51735">
    <property type="entry name" value="NAD(P)-binding Rossmann-fold domains"/>
    <property type="match status" value="1"/>
</dbReference>
<dbReference type="Pfam" id="PF00107">
    <property type="entry name" value="ADH_zinc_N"/>
    <property type="match status" value="1"/>
</dbReference>
<feature type="domain" description="Enoyl reductase (ER)" evidence="11">
    <location>
        <begin position="14"/>
        <end position="324"/>
    </location>
</feature>
<evidence type="ECO:0000256" key="5">
    <source>
        <dbReference type="ARBA" id="ARBA00022946"/>
    </source>
</evidence>
<dbReference type="Gene3D" id="3.90.180.10">
    <property type="entry name" value="Medium-chain alcohol dehydrogenases, catalytic domain"/>
    <property type="match status" value="1"/>
</dbReference>
<dbReference type="RefSeq" id="WP_163962268.1">
    <property type="nucleotide sequence ID" value="NZ_JAAGNX010000001.1"/>
</dbReference>
<keyword evidence="3" id="KW-0276">Fatty acid metabolism</keyword>
<dbReference type="InterPro" id="IPR020843">
    <property type="entry name" value="ER"/>
</dbReference>
<gene>
    <name evidence="12" type="ORF">G0Q06_02845</name>
</gene>
<keyword evidence="2" id="KW-0444">Lipid biosynthesis</keyword>
<evidence type="ECO:0000256" key="2">
    <source>
        <dbReference type="ARBA" id="ARBA00022516"/>
    </source>
</evidence>
<dbReference type="InterPro" id="IPR051034">
    <property type="entry name" value="Mito_Enoyl-ACP_Reductase"/>
</dbReference>